<dbReference type="EMBL" id="ML735817">
    <property type="protein sequence ID" value="KAE8413002.1"/>
    <property type="molecule type" value="Genomic_DNA"/>
</dbReference>
<dbReference type="Proteomes" id="UP000325395">
    <property type="component" value="Unassembled WGS sequence"/>
</dbReference>
<reference evidence="1 2" key="1">
    <citation type="submission" date="2019-04" db="EMBL/GenBank/DDBJ databases">
        <authorList>
            <consortium name="DOE Joint Genome Institute"/>
            <person name="Mondo S."/>
            <person name="Kjaerbolling I."/>
            <person name="Vesth T."/>
            <person name="Frisvad J.C."/>
            <person name="Nybo J.L."/>
            <person name="Theobald S."/>
            <person name="Kildgaard S."/>
            <person name="Isbrandt T."/>
            <person name="Kuo A."/>
            <person name="Sato A."/>
            <person name="Lyhne E.K."/>
            <person name="Kogle M.E."/>
            <person name="Wiebenga A."/>
            <person name="Kun R.S."/>
            <person name="Lubbers R.J."/>
            <person name="Makela M.R."/>
            <person name="Barry K."/>
            <person name="Chovatia M."/>
            <person name="Clum A."/>
            <person name="Daum C."/>
            <person name="Haridas S."/>
            <person name="He G."/>
            <person name="LaButti K."/>
            <person name="Lipzen A."/>
            <person name="Riley R."/>
            <person name="Salamov A."/>
            <person name="Simmons B.A."/>
            <person name="Magnuson J.K."/>
            <person name="Henrissat B."/>
            <person name="Mortensen U.H."/>
            <person name="Larsen T.O."/>
            <person name="Devries R.P."/>
            <person name="Grigoriev I.V."/>
            <person name="Machida M."/>
            <person name="Baker S.E."/>
            <person name="Andersen M.R."/>
            <person name="Cantor M.N."/>
            <person name="Hua S.X."/>
        </authorList>
    </citation>
    <scope>NUCLEOTIDE SEQUENCE [LARGE SCALE GENOMIC DNA]</scope>
    <source>
        <strain evidence="1 2">CBS 117616</strain>
    </source>
</reference>
<gene>
    <name evidence="1" type="ORF">BDV36DRAFT_43617</name>
</gene>
<organism evidence="1 2">
    <name type="scientific">Aspergillus pseudocaelatus</name>
    <dbReference type="NCBI Taxonomy" id="1825620"/>
    <lineage>
        <taxon>Eukaryota</taxon>
        <taxon>Fungi</taxon>
        <taxon>Dikarya</taxon>
        <taxon>Ascomycota</taxon>
        <taxon>Pezizomycotina</taxon>
        <taxon>Eurotiomycetes</taxon>
        <taxon>Eurotiomycetidae</taxon>
        <taxon>Eurotiales</taxon>
        <taxon>Aspergillaceae</taxon>
        <taxon>Aspergillus</taxon>
        <taxon>Aspergillus subgen. Circumdati</taxon>
    </lineage>
</organism>
<sequence>MLYAFTRGNTSSLPDQVEIMMHNCRDVTTLTTFSENHDIARFASFKKDMNLSLCKVHSNYHPHTLKWINHALAHQKCRCLHNPL</sequence>
<protein>
    <recommendedName>
        <fullName evidence="3">Glycosyl hydrolase family 13 catalytic domain-containing protein</fullName>
    </recommendedName>
</protein>
<evidence type="ECO:0000313" key="1">
    <source>
        <dbReference type="EMBL" id="KAE8413002.1"/>
    </source>
</evidence>
<keyword evidence="2" id="KW-1185">Reference proteome</keyword>
<name>A0ABQ6W7A2_9EURO</name>
<proteinExistence type="predicted"/>
<evidence type="ECO:0000313" key="2">
    <source>
        <dbReference type="Proteomes" id="UP000325395"/>
    </source>
</evidence>
<accession>A0ABQ6W7A2</accession>
<evidence type="ECO:0008006" key="3">
    <source>
        <dbReference type="Google" id="ProtNLM"/>
    </source>
</evidence>